<organism evidence="1 2">
    <name type="scientific">Flavobacterium taihuense</name>
    <dbReference type="NCBI Taxonomy" id="2857508"/>
    <lineage>
        <taxon>Bacteria</taxon>
        <taxon>Pseudomonadati</taxon>
        <taxon>Bacteroidota</taxon>
        <taxon>Flavobacteriia</taxon>
        <taxon>Flavobacteriales</taxon>
        <taxon>Flavobacteriaceae</taxon>
        <taxon>Flavobacterium</taxon>
    </lineage>
</organism>
<protein>
    <submittedName>
        <fullName evidence="1">Helix-turn-helix domain-containing protein</fullName>
    </submittedName>
</protein>
<reference evidence="1 2" key="1">
    <citation type="submission" date="2021-07" db="EMBL/GenBank/DDBJ databases">
        <title>Flavobacterium sp. nov. isolated from sediment on the Taihu Lake.</title>
        <authorList>
            <person name="Qu J.-H."/>
        </authorList>
    </citation>
    <scope>NUCLEOTIDE SEQUENCE [LARGE SCALE GENOMIC DNA]</scope>
    <source>
        <strain evidence="1 2">NAS39</strain>
    </source>
</reference>
<comment type="caution">
    <text evidence="1">The sequence shown here is derived from an EMBL/GenBank/DDBJ whole genome shotgun (WGS) entry which is preliminary data.</text>
</comment>
<keyword evidence="2" id="KW-1185">Reference proteome</keyword>
<dbReference type="Pfam" id="PF13730">
    <property type="entry name" value="HTH_36"/>
    <property type="match status" value="1"/>
</dbReference>
<proteinExistence type="predicted"/>
<dbReference type="RefSeq" id="WP_219317140.1">
    <property type="nucleotide sequence ID" value="NZ_JAHWYN010000006.1"/>
</dbReference>
<evidence type="ECO:0000313" key="1">
    <source>
        <dbReference type="EMBL" id="MBW4360660.1"/>
    </source>
</evidence>
<accession>A0ABS6XVG6</accession>
<evidence type="ECO:0000313" key="2">
    <source>
        <dbReference type="Proteomes" id="UP000812031"/>
    </source>
</evidence>
<gene>
    <name evidence="1" type="ORF">KZH69_09215</name>
</gene>
<dbReference type="EMBL" id="JAHWYN010000006">
    <property type="protein sequence ID" value="MBW4360660.1"/>
    <property type="molecule type" value="Genomic_DNA"/>
</dbReference>
<dbReference type="Proteomes" id="UP000812031">
    <property type="component" value="Unassembled WGS sequence"/>
</dbReference>
<sequence>MEKRNKQKFTEFLQQNGNIESIIDNENWETTQRGKHFNILIPSEILELKITTNEKIVLGFIYSLNNIGHITTMSNKRIAEYLCLSENTISTTLKSLQQLTFIEKQPKGYVLSEEVQQSVNSSKERSILLFFEVFHSKLPSGAKLLWGEYNSLSKGEKVYFGSRKYVSGRLRISESSISNYTTLLYDNQFLIKNELFSGYKFKKRSVVTKKFDRKPID</sequence>
<name>A0ABS6XVG6_9FLAO</name>